<evidence type="ECO:0000313" key="1">
    <source>
        <dbReference type="EMBL" id="KAK2593757.1"/>
    </source>
</evidence>
<comment type="caution">
    <text evidence="1">The sequence shown here is derived from an EMBL/GenBank/DDBJ whole genome shotgun (WGS) entry which is preliminary data.</text>
</comment>
<dbReference type="EMBL" id="JASWJB010000196">
    <property type="protein sequence ID" value="KAK2593757.1"/>
    <property type="molecule type" value="Genomic_DNA"/>
</dbReference>
<evidence type="ECO:0000313" key="2">
    <source>
        <dbReference type="Proteomes" id="UP001251528"/>
    </source>
</evidence>
<protein>
    <submittedName>
        <fullName evidence="1">Uncharacterized protein</fullName>
    </submittedName>
</protein>
<keyword evidence="2" id="KW-1185">Reference proteome</keyword>
<name>A0AAJ0FRC2_9HYPO</name>
<dbReference type="AlphaFoldDB" id="A0AAJ0FRC2"/>
<reference evidence="1" key="1">
    <citation type="submission" date="2023-06" db="EMBL/GenBank/DDBJ databases">
        <title>Conoideocrella luteorostrata (Hypocreales: Clavicipitaceae), a potential biocontrol fungus for elongate hemlock scale in United States Christmas tree production areas.</title>
        <authorList>
            <person name="Barrett H."/>
            <person name="Lovett B."/>
            <person name="Macias A.M."/>
            <person name="Stajich J.E."/>
            <person name="Kasson M.T."/>
        </authorList>
    </citation>
    <scope>NUCLEOTIDE SEQUENCE</scope>
    <source>
        <strain evidence="1">ARSEF 14590</strain>
    </source>
</reference>
<dbReference type="Proteomes" id="UP001251528">
    <property type="component" value="Unassembled WGS sequence"/>
</dbReference>
<gene>
    <name evidence="1" type="ORF">QQS21_008518</name>
</gene>
<organism evidence="1 2">
    <name type="scientific">Conoideocrella luteorostrata</name>
    <dbReference type="NCBI Taxonomy" id="1105319"/>
    <lineage>
        <taxon>Eukaryota</taxon>
        <taxon>Fungi</taxon>
        <taxon>Dikarya</taxon>
        <taxon>Ascomycota</taxon>
        <taxon>Pezizomycotina</taxon>
        <taxon>Sordariomycetes</taxon>
        <taxon>Hypocreomycetidae</taxon>
        <taxon>Hypocreales</taxon>
        <taxon>Clavicipitaceae</taxon>
        <taxon>Conoideocrella</taxon>
    </lineage>
</organism>
<accession>A0AAJ0FRC2</accession>
<sequence>MSGPEEVISYRGPLRELSQRSIDRGQSVSDVATALVHLARFRRILEFRCEPSQDQPPFKAFFEPKGLRLGQSMSKAAKISDFILKATVEMSFISRYSS</sequence>
<proteinExistence type="predicted"/>